<dbReference type="Gene3D" id="1.20.1060.10">
    <property type="entry name" value="Taq DNA Polymerase, Chain T, domain 4"/>
    <property type="match status" value="1"/>
</dbReference>
<evidence type="ECO:0000256" key="1">
    <source>
        <dbReference type="ARBA" id="ARBA00007705"/>
    </source>
</evidence>
<comment type="subunit">
    <text evidence="16">Single-chain monomer with multiple functions.</text>
</comment>
<dbReference type="GO" id="GO:0003677">
    <property type="term" value="F:DNA binding"/>
    <property type="evidence" value="ECO:0007669"/>
    <property type="project" value="UniProtKB-UniRule"/>
</dbReference>
<dbReference type="Gene3D" id="3.30.420.10">
    <property type="entry name" value="Ribonuclease H-like superfamily/Ribonuclease H"/>
    <property type="match status" value="1"/>
</dbReference>
<dbReference type="SUPFAM" id="SSF47807">
    <property type="entry name" value="5' to 3' exonuclease, C-terminal subdomain"/>
    <property type="match status" value="1"/>
</dbReference>
<evidence type="ECO:0000256" key="3">
    <source>
        <dbReference type="ARBA" id="ARBA00020311"/>
    </source>
</evidence>
<dbReference type="FunFam" id="1.10.150.20:FF:000003">
    <property type="entry name" value="DNA polymerase I"/>
    <property type="match status" value="1"/>
</dbReference>
<dbReference type="InterPro" id="IPR043502">
    <property type="entry name" value="DNA/RNA_pol_sf"/>
</dbReference>
<dbReference type="RefSeq" id="WP_073341727.1">
    <property type="nucleotide sequence ID" value="NZ_FQVH01000004.1"/>
</dbReference>
<dbReference type="GO" id="GO:0008409">
    <property type="term" value="F:5'-3' exonuclease activity"/>
    <property type="evidence" value="ECO:0007669"/>
    <property type="project" value="UniProtKB-UniRule"/>
</dbReference>
<dbReference type="NCBIfam" id="TIGR00593">
    <property type="entry name" value="pola"/>
    <property type="match status" value="1"/>
</dbReference>
<dbReference type="CDD" id="cd09898">
    <property type="entry name" value="H3TH_53EXO"/>
    <property type="match status" value="1"/>
</dbReference>
<dbReference type="GO" id="GO:0003887">
    <property type="term" value="F:DNA-directed DNA polymerase activity"/>
    <property type="evidence" value="ECO:0007669"/>
    <property type="project" value="UniProtKB-UniRule"/>
</dbReference>
<dbReference type="EMBL" id="FQVH01000004">
    <property type="protein sequence ID" value="SHE69341.1"/>
    <property type="molecule type" value="Genomic_DNA"/>
</dbReference>
<proteinExistence type="inferred from homology"/>
<evidence type="ECO:0000256" key="8">
    <source>
        <dbReference type="ARBA" id="ARBA00022763"/>
    </source>
</evidence>
<dbReference type="CDD" id="cd08637">
    <property type="entry name" value="DNA_pol_A_pol_I_C"/>
    <property type="match status" value="1"/>
</dbReference>
<dbReference type="InterPro" id="IPR036397">
    <property type="entry name" value="RNaseH_sf"/>
</dbReference>
<dbReference type="InterPro" id="IPR012337">
    <property type="entry name" value="RNaseH-like_sf"/>
</dbReference>
<dbReference type="EC" id="2.7.7.7" evidence="2 15"/>
<dbReference type="Proteomes" id="UP000184088">
    <property type="component" value="Unassembled WGS sequence"/>
</dbReference>
<evidence type="ECO:0000256" key="2">
    <source>
        <dbReference type="ARBA" id="ARBA00012417"/>
    </source>
</evidence>
<gene>
    <name evidence="16" type="primary">polA</name>
    <name evidence="19" type="ORF">SAMN02746089_00649</name>
</gene>
<evidence type="ECO:0000256" key="6">
    <source>
        <dbReference type="ARBA" id="ARBA00022705"/>
    </source>
</evidence>
<protein>
    <recommendedName>
        <fullName evidence="3 15">DNA polymerase I</fullName>
        <ecNumber evidence="2 15">2.7.7.7</ecNumber>
    </recommendedName>
</protein>
<evidence type="ECO:0000313" key="20">
    <source>
        <dbReference type="Proteomes" id="UP000184088"/>
    </source>
</evidence>
<dbReference type="AlphaFoldDB" id="A0A1M4VK00"/>
<dbReference type="FunFam" id="1.20.1060.10:FF:000001">
    <property type="entry name" value="DNA polymerase I"/>
    <property type="match status" value="1"/>
</dbReference>
<keyword evidence="6 16" id="KW-0235">DNA replication</keyword>
<keyword evidence="12 16" id="KW-0238">DNA-binding</keyword>
<dbReference type="Gene3D" id="3.40.50.1010">
    <property type="entry name" value="5'-nuclease"/>
    <property type="match status" value="1"/>
</dbReference>
<evidence type="ECO:0000256" key="9">
    <source>
        <dbReference type="ARBA" id="ARBA00022801"/>
    </source>
</evidence>
<sequence>MPNMVLIDGNSLVYKAYYALPLLTNSEGLYTNGIYGFTMMLFKIFEEYKPDYIAVAFDKKAPTFRHKEYDQYKANRKGMPEELIQQLPLLKDVIKGFNIPILEIEGYEADDIIGTLAKKAERMGMHVFIVTGDRDSLQLVSDNITSVISKKGTTEVDVYTPDEVKKKIGVWPAQITDYKGLAGDKSDNIPGVPGIGSKTAISLLSQYNTLENLLENLDTVDKKKTRELLAEYREQAVLSKKLATIEVNIPIELDMNELKMKQWNYKALRDLFSRLEFKSLMGKLPAVELVEFSKDDFHLETASSQEALKSISREMVAVDYIIDREQLIYLALYDGKRGYFLHTSDGNEDISKTLKPLFEDDSIKKLTYNIKGLMTYLGKRGICLKGIEFDAAIAAYLINSIDSEYPISSLTRDYLGYSIKEEYELLGQGKGRLTYRDVAIKDIQDYAAGRIKAIFELYNPMIAKLKDDGSFDLYKKIEIPLIEVLSSMEQVGFKIDKNELNELAKEFDFDINRLTNEIYELAGEEFNINSPKQLSYILFEKLKLPVIKKTKTGYSTDAEVLDELSSQHDIVEKILRYRTLVKLRNTYISGFMKLLGDDDRLHTTFMQTVTSTGRISSTEPNLQNIPVRDEIGRRIRKIFIPRDEEHLIMSADYSQIELRVLAHLSGDANLINAFINNEDIHARTASEVFGVPIEEVTPQMRRSAKAVNFGIVYGISDFGLAKDLKISRSEAQQYINNYFRRYPGVKAYLDECIEQARKKGYVTTIYNRRRYIPEINSKNYSIRTLGERIAMNTPIQGSAADIIKAAMDVVYDRLKKAHLDSRLILQVHDELILDVAVSELEQVKDIVKDSMENVVALKVPLLVDISVGRNWFEAK</sequence>
<name>A0A1M4VK00_9THEO</name>
<evidence type="ECO:0000256" key="4">
    <source>
        <dbReference type="ARBA" id="ARBA00022679"/>
    </source>
</evidence>
<dbReference type="SUPFAM" id="SSF88723">
    <property type="entry name" value="PIN domain-like"/>
    <property type="match status" value="1"/>
</dbReference>
<dbReference type="PRINTS" id="PR00868">
    <property type="entry name" value="DNAPOLI"/>
</dbReference>
<dbReference type="OrthoDB" id="9806424at2"/>
<evidence type="ECO:0000313" key="19">
    <source>
        <dbReference type="EMBL" id="SHE69341.1"/>
    </source>
</evidence>
<keyword evidence="9 16" id="KW-0378">Hydrolase</keyword>
<dbReference type="Pfam" id="PF22619">
    <property type="entry name" value="DNA_polI_exo1"/>
    <property type="match status" value="1"/>
</dbReference>
<dbReference type="InterPro" id="IPR002421">
    <property type="entry name" value="5-3_exonuclease"/>
</dbReference>
<dbReference type="SUPFAM" id="SSF53098">
    <property type="entry name" value="Ribonuclease H-like"/>
    <property type="match status" value="1"/>
</dbReference>
<accession>A0A1M4VK00</accession>
<dbReference type="PROSITE" id="PS00447">
    <property type="entry name" value="DNA_POLYMERASE_A"/>
    <property type="match status" value="1"/>
</dbReference>
<dbReference type="SUPFAM" id="SSF56672">
    <property type="entry name" value="DNA/RNA polymerases"/>
    <property type="match status" value="1"/>
</dbReference>
<dbReference type="InterPro" id="IPR001098">
    <property type="entry name" value="DNA-dir_DNA_pol_A_palm_dom"/>
</dbReference>
<dbReference type="FunFam" id="1.10.150.20:FF:000002">
    <property type="entry name" value="DNA polymerase I"/>
    <property type="match status" value="1"/>
</dbReference>
<evidence type="ECO:0000256" key="7">
    <source>
        <dbReference type="ARBA" id="ARBA00022722"/>
    </source>
</evidence>
<comment type="similarity">
    <text evidence="1 16">Belongs to the DNA polymerase type-A family.</text>
</comment>
<dbReference type="GO" id="GO:0006261">
    <property type="term" value="P:DNA-templated DNA replication"/>
    <property type="evidence" value="ECO:0007669"/>
    <property type="project" value="UniProtKB-UniRule"/>
</dbReference>
<keyword evidence="4 16" id="KW-0808">Transferase</keyword>
<evidence type="ECO:0000256" key="11">
    <source>
        <dbReference type="ARBA" id="ARBA00022932"/>
    </source>
</evidence>
<dbReference type="InterPro" id="IPR002298">
    <property type="entry name" value="DNA_polymerase_A"/>
</dbReference>
<dbReference type="InterPro" id="IPR029060">
    <property type="entry name" value="PIN-like_dom_sf"/>
</dbReference>
<evidence type="ECO:0000256" key="5">
    <source>
        <dbReference type="ARBA" id="ARBA00022695"/>
    </source>
</evidence>
<dbReference type="InterPro" id="IPR018320">
    <property type="entry name" value="DNA_polymerase_1"/>
</dbReference>
<dbReference type="Gene3D" id="3.30.70.370">
    <property type="match status" value="1"/>
</dbReference>
<keyword evidence="20" id="KW-1185">Reference proteome</keyword>
<dbReference type="FunFam" id="3.40.50.1010:FF:000001">
    <property type="entry name" value="DNA polymerase I"/>
    <property type="match status" value="1"/>
</dbReference>
<dbReference type="InterPro" id="IPR020046">
    <property type="entry name" value="5-3_exonucl_a-hlix_arch_N"/>
</dbReference>
<dbReference type="InterPro" id="IPR019760">
    <property type="entry name" value="DNA-dir_DNA_pol_A_CS"/>
</dbReference>
<evidence type="ECO:0000256" key="12">
    <source>
        <dbReference type="ARBA" id="ARBA00023125"/>
    </source>
</evidence>
<dbReference type="Pfam" id="PF00476">
    <property type="entry name" value="DNA_pol_A"/>
    <property type="match status" value="1"/>
</dbReference>
<reference evidence="19 20" key="1">
    <citation type="submission" date="2016-11" db="EMBL/GenBank/DDBJ databases">
        <authorList>
            <person name="Jaros S."/>
            <person name="Januszkiewicz K."/>
            <person name="Wedrychowicz H."/>
        </authorList>
    </citation>
    <scope>NUCLEOTIDE SEQUENCE [LARGE SCALE GENOMIC DNA]</scope>
    <source>
        <strain evidence="19 20">DSM 17918</strain>
    </source>
</reference>
<dbReference type="SMART" id="SM00475">
    <property type="entry name" value="53EXOc"/>
    <property type="match status" value="1"/>
</dbReference>
<keyword evidence="13 16" id="KW-0234">DNA repair</keyword>
<dbReference type="GO" id="GO:0006302">
    <property type="term" value="P:double-strand break repair"/>
    <property type="evidence" value="ECO:0007669"/>
    <property type="project" value="TreeGrafter"/>
</dbReference>
<dbReference type="NCBIfam" id="NF004397">
    <property type="entry name" value="PRK05755.1"/>
    <property type="match status" value="1"/>
</dbReference>
<dbReference type="InterPro" id="IPR036279">
    <property type="entry name" value="5-3_exonuclease_C_sf"/>
</dbReference>
<dbReference type="SMART" id="SM00482">
    <property type="entry name" value="POLAc"/>
    <property type="match status" value="1"/>
</dbReference>
<keyword evidence="10 16" id="KW-0269">Exonuclease</keyword>
<keyword evidence="8 16" id="KW-0227">DNA damage</keyword>
<dbReference type="InterPro" id="IPR008918">
    <property type="entry name" value="HhH2"/>
</dbReference>
<dbReference type="InterPro" id="IPR020045">
    <property type="entry name" value="DNA_polI_H3TH"/>
</dbReference>
<dbReference type="InterPro" id="IPR054690">
    <property type="entry name" value="DNA_polI_exonuclease"/>
</dbReference>
<dbReference type="Pfam" id="PF02739">
    <property type="entry name" value="5_3_exonuc_N"/>
    <property type="match status" value="1"/>
</dbReference>
<feature type="domain" description="5'-3' exonuclease" evidence="17">
    <location>
        <begin position="1"/>
        <end position="261"/>
    </location>
</feature>
<evidence type="ECO:0000259" key="18">
    <source>
        <dbReference type="SMART" id="SM00482"/>
    </source>
</evidence>
<dbReference type="PANTHER" id="PTHR10133:SF27">
    <property type="entry name" value="DNA POLYMERASE NU"/>
    <property type="match status" value="1"/>
</dbReference>
<evidence type="ECO:0000256" key="14">
    <source>
        <dbReference type="ARBA" id="ARBA00049244"/>
    </source>
</evidence>
<keyword evidence="5 16" id="KW-0548">Nucleotidyltransferase</keyword>
<comment type="catalytic activity">
    <reaction evidence="14 16">
        <text>DNA(n) + a 2'-deoxyribonucleoside 5'-triphosphate = DNA(n+1) + diphosphate</text>
        <dbReference type="Rhea" id="RHEA:22508"/>
        <dbReference type="Rhea" id="RHEA-COMP:17339"/>
        <dbReference type="Rhea" id="RHEA-COMP:17340"/>
        <dbReference type="ChEBI" id="CHEBI:33019"/>
        <dbReference type="ChEBI" id="CHEBI:61560"/>
        <dbReference type="ChEBI" id="CHEBI:173112"/>
        <dbReference type="EC" id="2.7.7.7"/>
    </reaction>
</comment>
<dbReference type="CDD" id="cd06140">
    <property type="entry name" value="DNA_polA_I_Bacillus_like_exo"/>
    <property type="match status" value="1"/>
</dbReference>
<dbReference type="Pfam" id="PF01367">
    <property type="entry name" value="5_3_exonuc"/>
    <property type="match status" value="1"/>
</dbReference>
<keyword evidence="7" id="KW-0540">Nuclease</keyword>
<evidence type="ECO:0000256" key="10">
    <source>
        <dbReference type="ARBA" id="ARBA00022839"/>
    </source>
</evidence>
<evidence type="ECO:0000256" key="13">
    <source>
        <dbReference type="ARBA" id="ARBA00023204"/>
    </source>
</evidence>
<evidence type="ECO:0000259" key="17">
    <source>
        <dbReference type="SMART" id="SM00475"/>
    </source>
</evidence>
<keyword evidence="11 16" id="KW-0239">DNA-directed DNA polymerase</keyword>
<dbReference type="SMART" id="SM00279">
    <property type="entry name" value="HhH2"/>
    <property type="match status" value="1"/>
</dbReference>
<dbReference type="Gene3D" id="1.10.150.20">
    <property type="entry name" value="5' to 3' exonuclease, C-terminal subdomain"/>
    <property type="match status" value="2"/>
</dbReference>
<organism evidence="19 20">
    <name type="scientific">Caldanaerobius fijiensis DSM 17918</name>
    <dbReference type="NCBI Taxonomy" id="1121256"/>
    <lineage>
        <taxon>Bacteria</taxon>
        <taxon>Bacillati</taxon>
        <taxon>Bacillota</taxon>
        <taxon>Clostridia</taxon>
        <taxon>Thermoanaerobacterales</taxon>
        <taxon>Thermoanaerobacteraceae</taxon>
        <taxon>Caldanaerobius</taxon>
    </lineage>
</organism>
<feature type="domain" description="DNA-directed DNA polymerase family A palm" evidence="18">
    <location>
        <begin position="632"/>
        <end position="839"/>
    </location>
</feature>
<dbReference type="STRING" id="1121256.SAMN02746089_00649"/>
<comment type="function">
    <text evidence="16">In addition to polymerase activity, this DNA polymerase exhibits 5'-3' exonuclease activity.</text>
</comment>
<dbReference type="CDD" id="cd09859">
    <property type="entry name" value="PIN_53EXO"/>
    <property type="match status" value="1"/>
</dbReference>
<dbReference type="PANTHER" id="PTHR10133">
    <property type="entry name" value="DNA POLYMERASE I"/>
    <property type="match status" value="1"/>
</dbReference>
<evidence type="ECO:0000256" key="16">
    <source>
        <dbReference type="RuleBase" id="RU004460"/>
    </source>
</evidence>
<evidence type="ECO:0000256" key="15">
    <source>
        <dbReference type="NCBIfam" id="TIGR00593"/>
    </source>
</evidence>